<feature type="transmembrane region" description="Helical" evidence="7">
    <location>
        <begin position="137"/>
        <end position="162"/>
    </location>
</feature>
<evidence type="ECO:0000256" key="3">
    <source>
        <dbReference type="ARBA" id="ARBA00022475"/>
    </source>
</evidence>
<feature type="transmembrane region" description="Helical" evidence="7">
    <location>
        <begin position="224"/>
        <end position="245"/>
    </location>
</feature>
<organism evidence="9">
    <name type="scientific">marine metagenome</name>
    <dbReference type="NCBI Taxonomy" id="408172"/>
    <lineage>
        <taxon>unclassified sequences</taxon>
        <taxon>metagenomes</taxon>
        <taxon>ecological metagenomes</taxon>
    </lineage>
</organism>
<dbReference type="CDD" id="cd06261">
    <property type="entry name" value="TM_PBP2"/>
    <property type="match status" value="1"/>
</dbReference>
<dbReference type="Gene3D" id="1.10.3720.10">
    <property type="entry name" value="MetI-like"/>
    <property type="match status" value="1"/>
</dbReference>
<gene>
    <name evidence="9" type="ORF">METZ01_LOCUS352579</name>
</gene>
<evidence type="ECO:0000256" key="5">
    <source>
        <dbReference type="ARBA" id="ARBA00022989"/>
    </source>
</evidence>
<comment type="subcellular location">
    <subcellularLocation>
        <location evidence="1">Cell membrane</location>
        <topology evidence="1">Multi-pass membrane protein</topology>
    </subcellularLocation>
</comment>
<feature type="transmembrane region" description="Helical" evidence="7">
    <location>
        <begin position="251"/>
        <end position="270"/>
    </location>
</feature>
<evidence type="ECO:0000313" key="9">
    <source>
        <dbReference type="EMBL" id="SVC99725.1"/>
    </source>
</evidence>
<dbReference type="PANTHER" id="PTHR30043:SF1">
    <property type="entry name" value="ABC TRANSPORT SYSTEM PERMEASE PROTEIN P69"/>
    <property type="match status" value="1"/>
</dbReference>
<dbReference type="PANTHER" id="PTHR30043">
    <property type="entry name" value="PHOSPHONATES TRANSPORT SYSTEM PERMEASE PROTEIN"/>
    <property type="match status" value="1"/>
</dbReference>
<dbReference type="InterPro" id="IPR000515">
    <property type="entry name" value="MetI-like"/>
</dbReference>
<keyword evidence="2" id="KW-0813">Transport</keyword>
<protein>
    <recommendedName>
        <fullName evidence="8">ABC transmembrane type-1 domain-containing protein</fullName>
    </recommendedName>
</protein>
<accession>A0A382RRE0</accession>
<evidence type="ECO:0000256" key="6">
    <source>
        <dbReference type="ARBA" id="ARBA00023136"/>
    </source>
</evidence>
<name>A0A382RRE0_9ZZZZ</name>
<dbReference type="InterPro" id="IPR005769">
    <property type="entry name" value="PhnE/PtxC"/>
</dbReference>
<reference evidence="9" key="1">
    <citation type="submission" date="2018-05" db="EMBL/GenBank/DDBJ databases">
        <authorList>
            <person name="Lanie J.A."/>
            <person name="Ng W.-L."/>
            <person name="Kazmierczak K.M."/>
            <person name="Andrzejewski T.M."/>
            <person name="Davidsen T.M."/>
            <person name="Wayne K.J."/>
            <person name="Tettelin H."/>
            <person name="Glass J.I."/>
            <person name="Rusch D."/>
            <person name="Podicherti R."/>
            <person name="Tsui H.-C.T."/>
            <person name="Winkler M.E."/>
        </authorList>
    </citation>
    <scope>NUCLEOTIDE SEQUENCE</scope>
</reference>
<feature type="transmembrane region" description="Helical" evidence="7">
    <location>
        <begin position="34"/>
        <end position="51"/>
    </location>
</feature>
<dbReference type="NCBIfam" id="TIGR01097">
    <property type="entry name" value="PhnE"/>
    <property type="match status" value="1"/>
</dbReference>
<dbReference type="EMBL" id="UINC01123326">
    <property type="protein sequence ID" value="SVC99725.1"/>
    <property type="molecule type" value="Genomic_DNA"/>
</dbReference>
<dbReference type="InterPro" id="IPR035906">
    <property type="entry name" value="MetI-like_sf"/>
</dbReference>
<dbReference type="PROSITE" id="PS50928">
    <property type="entry name" value="ABC_TM1"/>
    <property type="match status" value="1"/>
</dbReference>
<keyword evidence="4 7" id="KW-0812">Transmembrane</keyword>
<evidence type="ECO:0000256" key="1">
    <source>
        <dbReference type="ARBA" id="ARBA00004651"/>
    </source>
</evidence>
<proteinExistence type="predicted"/>
<feature type="transmembrane region" description="Helical" evidence="7">
    <location>
        <begin position="94"/>
        <end position="116"/>
    </location>
</feature>
<keyword evidence="3" id="KW-1003">Cell membrane</keyword>
<dbReference type="Pfam" id="PF00528">
    <property type="entry name" value="BPD_transp_1"/>
    <property type="match status" value="1"/>
</dbReference>
<dbReference type="AlphaFoldDB" id="A0A382RRE0"/>
<sequence length="288" mass="31925">MRLELRETELSTFSQEISHKERFWRCLAMNQKNNLIIGLIIAGVVVMSANVDADPRDFVEGLPNIGIMLQDITEVDSSLFVTAFWSMLETIEMAFIGTVVGVAIALPLSLLAARNLNHKFVYVPVRALLAAIRTFPSILWAILFVIIVGLGPFAGVLAITMYTVGFIAKLQYEAIEAIDADPMDAVGAIGVSKLQLIRFVVLPESASHLLSQILYIFDYNIRQTSILGLVGAGGIGFYIINYIKFFEYGKAAVFMLVVLATVLIIEWVSVRVRDKYIVKSQRGMQVKS</sequence>
<evidence type="ECO:0000256" key="7">
    <source>
        <dbReference type="SAM" id="Phobius"/>
    </source>
</evidence>
<dbReference type="GO" id="GO:0015416">
    <property type="term" value="F:ABC-type phosphonate transporter activity"/>
    <property type="evidence" value="ECO:0007669"/>
    <property type="project" value="InterPro"/>
</dbReference>
<evidence type="ECO:0000259" key="8">
    <source>
        <dbReference type="PROSITE" id="PS50928"/>
    </source>
</evidence>
<evidence type="ECO:0000256" key="2">
    <source>
        <dbReference type="ARBA" id="ARBA00022448"/>
    </source>
</evidence>
<dbReference type="SUPFAM" id="SSF161098">
    <property type="entry name" value="MetI-like"/>
    <property type="match status" value="1"/>
</dbReference>
<feature type="domain" description="ABC transmembrane type-1" evidence="8">
    <location>
        <begin position="87"/>
        <end position="269"/>
    </location>
</feature>
<dbReference type="GO" id="GO:0005886">
    <property type="term" value="C:plasma membrane"/>
    <property type="evidence" value="ECO:0007669"/>
    <property type="project" value="UniProtKB-SubCell"/>
</dbReference>
<keyword evidence="6 7" id="KW-0472">Membrane</keyword>
<keyword evidence="5 7" id="KW-1133">Transmembrane helix</keyword>
<evidence type="ECO:0000256" key="4">
    <source>
        <dbReference type="ARBA" id="ARBA00022692"/>
    </source>
</evidence>